<evidence type="ECO:0000256" key="5">
    <source>
        <dbReference type="ARBA" id="ARBA00022989"/>
    </source>
</evidence>
<evidence type="ECO:0000256" key="1">
    <source>
        <dbReference type="ARBA" id="ARBA00004141"/>
    </source>
</evidence>
<gene>
    <name evidence="9" type="primary">panF</name>
    <name evidence="9" type="ORF">Fuma_00232</name>
</gene>
<feature type="transmembrane region" description="Helical" evidence="8">
    <location>
        <begin position="141"/>
        <end position="161"/>
    </location>
</feature>
<dbReference type="PANTHER" id="PTHR48086:SF4">
    <property type="entry name" value="SODIUM_PANTOTHENATE SYMPORTER"/>
    <property type="match status" value="1"/>
</dbReference>
<evidence type="ECO:0000256" key="3">
    <source>
        <dbReference type="ARBA" id="ARBA00022448"/>
    </source>
</evidence>
<evidence type="ECO:0000256" key="2">
    <source>
        <dbReference type="ARBA" id="ARBA00006434"/>
    </source>
</evidence>
<reference evidence="9 10" key="1">
    <citation type="journal article" date="2016" name="Front. Microbiol.">
        <title>Fuerstia marisgermanicae gen. nov., sp. nov., an Unusual Member of the Phylum Planctomycetes from the German Wadden Sea.</title>
        <authorList>
            <person name="Kohn T."/>
            <person name="Heuer A."/>
            <person name="Jogler M."/>
            <person name="Vollmers J."/>
            <person name="Boedeker C."/>
            <person name="Bunk B."/>
            <person name="Rast P."/>
            <person name="Borchert D."/>
            <person name="Glockner I."/>
            <person name="Freese H.M."/>
            <person name="Klenk H.P."/>
            <person name="Overmann J."/>
            <person name="Kaster A.K."/>
            <person name="Rohde M."/>
            <person name="Wiegand S."/>
            <person name="Jogler C."/>
        </authorList>
    </citation>
    <scope>NUCLEOTIDE SEQUENCE [LARGE SCALE GENOMIC DNA]</scope>
    <source>
        <strain evidence="9 10">NH11</strain>
    </source>
</reference>
<keyword evidence="3" id="KW-0813">Transport</keyword>
<proteinExistence type="inferred from homology"/>
<protein>
    <submittedName>
        <fullName evidence="9">Pantothenate permease</fullName>
    </submittedName>
</protein>
<keyword evidence="6 8" id="KW-0472">Membrane</keyword>
<dbReference type="InterPro" id="IPR050277">
    <property type="entry name" value="Sodium:Solute_Symporter"/>
</dbReference>
<evidence type="ECO:0000256" key="7">
    <source>
        <dbReference type="RuleBase" id="RU362091"/>
    </source>
</evidence>
<dbReference type="PROSITE" id="PS50283">
    <property type="entry name" value="NA_SOLUT_SYMP_3"/>
    <property type="match status" value="1"/>
</dbReference>
<feature type="transmembrane region" description="Helical" evidence="8">
    <location>
        <begin position="16"/>
        <end position="40"/>
    </location>
</feature>
<feature type="transmembrane region" description="Helical" evidence="8">
    <location>
        <begin position="89"/>
        <end position="112"/>
    </location>
</feature>
<dbReference type="InterPro" id="IPR001734">
    <property type="entry name" value="Na/solute_symporter"/>
</dbReference>
<dbReference type="AlphaFoldDB" id="A0A1P8W9E2"/>
<keyword evidence="5 8" id="KW-1133">Transmembrane helix</keyword>
<accession>A0A1P8W9E2</accession>
<comment type="similarity">
    <text evidence="2 7">Belongs to the sodium:solute symporter (SSF) (TC 2.A.21) family.</text>
</comment>
<dbReference type="STRING" id="1891926.Fuma_00232"/>
<feature type="transmembrane region" description="Helical" evidence="8">
    <location>
        <begin position="414"/>
        <end position="443"/>
    </location>
</feature>
<dbReference type="EMBL" id="CP017641">
    <property type="protein sequence ID" value="APZ90651.1"/>
    <property type="molecule type" value="Genomic_DNA"/>
</dbReference>
<keyword evidence="4 8" id="KW-0812">Transmembrane</keyword>
<name>A0A1P8W9E2_9PLAN</name>
<feature type="transmembrane region" description="Helical" evidence="8">
    <location>
        <begin position="375"/>
        <end position="393"/>
    </location>
</feature>
<dbReference type="Pfam" id="PF00474">
    <property type="entry name" value="SSF"/>
    <property type="match status" value="3"/>
</dbReference>
<feature type="transmembrane region" description="Helical" evidence="8">
    <location>
        <begin position="514"/>
        <end position="534"/>
    </location>
</feature>
<sequence>MANLISLQSLTEIPTLAAAGTAALVTFLLYTLAVFGLAALSSQLLKNRSFLNEYFLGSRSLGVWALALTFAATSASGGSFTGFPSLIYMHGWVLALWIGSYMIFPICTMGLMGKRINQVARKTGAITVPDIFRDRFQMPQFSIMATLLIVFFTCVNLVAQFKAGSMILQTLLGDNELYQWARTSVGVFLASNSMMSGLDPGYVLCLLAFGVAVVIYTTWGGFHAVVWTDVMQGVVMVAGVVIMLPLAISQVGGMQHATEQLAAMVPPHQAEIVIEVDQAATDVPAGTWLQTDDSPPRIFRTGTTVAFPEPGSATVSAIEIVDAGDKSRIRESKVDVVVNTEVRIQAVNESTAAAFPPDDQPGGFVTAPGAHSTELSGFLPMSLAFSMFFYWAISGTGQPSSMVRLMAFNNTRTLRISIATVAVYFSFIYFPLVVIFCCARLLLPGMEVESDRIMPQMAVTLTENIGAGWLAGLLVAAPFAAVMSTVDSFLLMISSSVVRDIYQRNINPDASQKTLQRMSYTVTLVIGTGVVIAAMNPPDILQYVIVYVGSGLAACFLAPMAFALYWKRTTAAGAMASMAAGFFSHLALYIVGAFMHDAGFKKPWRPFELDPVVVGIGVSFLAGYVVSKMTPAPPRELVLKYFYTSRSDKPEQAEGRAAD</sequence>
<feature type="transmembrane region" description="Helical" evidence="8">
    <location>
        <begin position="540"/>
        <end position="566"/>
    </location>
</feature>
<feature type="transmembrane region" description="Helical" evidence="8">
    <location>
        <begin position="226"/>
        <end position="248"/>
    </location>
</feature>
<feature type="transmembrane region" description="Helical" evidence="8">
    <location>
        <begin position="573"/>
        <end position="595"/>
    </location>
</feature>
<evidence type="ECO:0000313" key="9">
    <source>
        <dbReference type="EMBL" id="APZ90651.1"/>
    </source>
</evidence>
<dbReference type="KEGG" id="fmr:Fuma_00232"/>
<evidence type="ECO:0000256" key="8">
    <source>
        <dbReference type="SAM" id="Phobius"/>
    </source>
</evidence>
<dbReference type="PANTHER" id="PTHR48086">
    <property type="entry name" value="SODIUM/PROLINE SYMPORTER-RELATED"/>
    <property type="match status" value="1"/>
</dbReference>
<evidence type="ECO:0000256" key="6">
    <source>
        <dbReference type="ARBA" id="ARBA00023136"/>
    </source>
</evidence>
<keyword evidence="10" id="KW-1185">Reference proteome</keyword>
<dbReference type="Proteomes" id="UP000187735">
    <property type="component" value="Chromosome"/>
</dbReference>
<feature type="transmembrane region" description="Helical" evidence="8">
    <location>
        <begin position="201"/>
        <end position="219"/>
    </location>
</feature>
<dbReference type="Gene3D" id="1.20.1730.10">
    <property type="entry name" value="Sodium/glucose cotransporter"/>
    <property type="match status" value="1"/>
</dbReference>
<comment type="subcellular location">
    <subcellularLocation>
        <location evidence="1">Membrane</location>
        <topology evidence="1">Multi-pass membrane protein</topology>
    </subcellularLocation>
</comment>
<organism evidence="9 10">
    <name type="scientific">Fuerstiella marisgermanici</name>
    <dbReference type="NCBI Taxonomy" id="1891926"/>
    <lineage>
        <taxon>Bacteria</taxon>
        <taxon>Pseudomonadati</taxon>
        <taxon>Planctomycetota</taxon>
        <taxon>Planctomycetia</taxon>
        <taxon>Planctomycetales</taxon>
        <taxon>Planctomycetaceae</taxon>
        <taxon>Fuerstiella</taxon>
    </lineage>
</organism>
<feature type="transmembrane region" description="Helical" evidence="8">
    <location>
        <begin position="607"/>
        <end position="626"/>
    </location>
</feature>
<evidence type="ECO:0000313" key="10">
    <source>
        <dbReference type="Proteomes" id="UP000187735"/>
    </source>
</evidence>
<evidence type="ECO:0000256" key="4">
    <source>
        <dbReference type="ARBA" id="ARBA00022692"/>
    </source>
</evidence>
<dbReference type="GO" id="GO:0015233">
    <property type="term" value="F:pantothenate transmembrane transporter activity"/>
    <property type="evidence" value="ECO:0007669"/>
    <property type="project" value="TreeGrafter"/>
</dbReference>
<feature type="transmembrane region" description="Helical" evidence="8">
    <location>
        <begin position="469"/>
        <end position="493"/>
    </location>
</feature>
<dbReference type="InterPro" id="IPR038377">
    <property type="entry name" value="Na/Glc_symporter_sf"/>
</dbReference>
<feature type="transmembrane region" description="Helical" evidence="8">
    <location>
        <begin position="61"/>
        <end position="83"/>
    </location>
</feature>
<dbReference type="GO" id="GO:0005886">
    <property type="term" value="C:plasma membrane"/>
    <property type="evidence" value="ECO:0007669"/>
    <property type="project" value="TreeGrafter"/>
</dbReference>